<evidence type="ECO:0000256" key="5">
    <source>
        <dbReference type="ARBA" id="ARBA00022989"/>
    </source>
</evidence>
<keyword evidence="6 7" id="KW-0472">Membrane</keyword>
<keyword evidence="5 7" id="KW-1133">Transmembrane helix</keyword>
<dbReference type="EMBL" id="BPQM01000096">
    <property type="protein sequence ID" value="GJD80442.1"/>
    <property type="molecule type" value="Genomic_DNA"/>
</dbReference>
<dbReference type="InterPro" id="IPR001123">
    <property type="entry name" value="LeuE-type"/>
</dbReference>
<dbReference type="PANTHER" id="PTHR30086">
    <property type="entry name" value="ARGININE EXPORTER PROTEIN ARGO"/>
    <property type="match status" value="1"/>
</dbReference>
<keyword evidence="9" id="KW-1185">Reference proteome</keyword>
<feature type="transmembrane region" description="Helical" evidence="7">
    <location>
        <begin position="34"/>
        <end position="56"/>
    </location>
</feature>
<gene>
    <name evidence="8" type="primary">rhtB</name>
    <name evidence="8" type="ORF">NBEOAGPD_3683</name>
</gene>
<dbReference type="GO" id="GO:0005886">
    <property type="term" value="C:plasma membrane"/>
    <property type="evidence" value="ECO:0007669"/>
    <property type="project" value="UniProtKB-SubCell"/>
</dbReference>
<evidence type="ECO:0000256" key="4">
    <source>
        <dbReference type="ARBA" id="ARBA00022692"/>
    </source>
</evidence>
<protein>
    <submittedName>
        <fullName evidence="8">Homoserine/homoserine lactone efflux protein</fullName>
    </submittedName>
</protein>
<dbReference type="AlphaFoldDB" id="A0AA37HR04"/>
<dbReference type="GO" id="GO:0042970">
    <property type="term" value="F:homoserine transmembrane transporter activity"/>
    <property type="evidence" value="ECO:0007669"/>
    <property type="project" value="TreeGrafter"/>
</dbReference>
<evidence type="ECO:0000256" key="6">
    <source>
        <dbReference type="ARBA" id="ARBA00023136"/>
    </source>
</evidence>
<evidence type="ECO:0000313" key="8">
    <source>
        <dbReference type="EMBL" id="GJD80442.1"/>
    </source>
</evidence>
<feature type="transmembrane region" description="Helical" evidence="7">
    <location>
        <begin position="140"/>
        <end position="163"/>
    </location>
</feature>
<keyword evidence="3" id="KW-1003">Cell membrane</keyword>
<keyword evidence="4 7" id="KW-0812">Transmembrane</keyword>
<dbReference type="PIRSF" id="PIRSF006324">
    <property type="entry name" value="LeuE"/>
    <property type="match status" value="1"/>
</dbReference>
<dbReference type="Proteomes" id="UP001055108">
    <property type="component" value="Unassembled WGS sequence"/>
</dbReference>
<dbReference type="PANTHER" id="PTHR30086:SF14">
    <property type="entry name" value="HOMOSERINE_HOMOSERINE LACTONE EFFLUX PROTEIN"/>
    <property type="match status" value="1"/>
</dbReference>
<proteinExistence type="inferred from homology"/>
<evidence type="ECO:0000313" key="9">
    <source>
        <dbReference type="Proteomes" id="UP001055108"/>
    </source>
</evidence>
<dbReference type="Pfam" id="PF01810">
    <property type="entry name" value="LysE"/>
    <property type="match status" value="1"/>
</dbReference>
<reference evidence="8" key="1">
    <citation type="journal article" date="2016" name="Front. Microbiol.">
        <title>Genome Sequence of the Piezophilic, Mesophilic Sulfate-Reducing Bacterium Desulfovibrio indicus J2T.</title>
        <authorList>
            <person name="Cao J."/>
            <person name="Maignien L."/>
            <person name="Shao Z."/>
            <person name="Alain K."/>
            <person name="Jebbar M."/>
        </authorList>
    </citation>
    <scope>NUCLEOTIDE SEQUENCE</scope>
    <source>
        <strain evidence="8">NBRC 103626</strain>
    </source>
</reference>
<evidence type="ECO:0000256" key="3">
    <source>
        <dbReference type="ARBA" id="ARBA00022475"/>
    </source>
</evidence>
<comment type="subcellular location">
    <subcellularLocation>
        <location evidence="1">Cell membrane</location>
        <topology evidence="1">Multi-pass membrane protein</topology>
    </subcellularLocation>
</comment>
<reference evidence="8" key="2">
    <citation type="submission" date="2021-08" db="EMBL/GenBank/DDBJ databases">
        <authorList>
            <person name="Tani A."/>
            <person name="Ola A."/>
            <person name="Ogura Y."/>
            <person name="Katsura K."/>
            <person name="Hayashi T."/>
        </authorList>
    </citation>
    <scope>NUCLEOTIDE SEQUENCE</scope>
    <source>
        <strain evidence="8">NBRC 103626</strain>
    </source>
</reference>
<evidence type="ECO:0000256" key="7">
    <source>
        <dbReference type="SAM" id="Phobius"/>
    </source>
</evidence>
<sequence>MKRRPARAASSRFQNRLDVEPAPRYHAGMTLQTWWLFLGAVFLLSGTPGPNMLHVMTRSARYGLGPSVFAMAGCLSGLVLVLIAAAAGLGAVLAASPLLFEILRYAGVAYLAWAGIRAWQGGGTAADPATGLVRAPSAVGLFRGGFLIGVSNPKLLMFVAAFLPQFIDPAHAQSPQFLVLILTFAAAEAFWYAVYGIGGRRIARLLVRPGARRLFDRATGAIFLGFGAALLGGHR</sequence>
<organism evidence="8 9">
    <name type="scientific">Methylobacterium gregans</name>
    <dbReference type="NCBI Taxonomy" id="374424"/>
    <lineage>
        <taxon>Bacteria</taxon>
        <taxon>Pseudomonadati</taxon>
        <taxon>Pseudomonadota</taxon>
        <taxon>Alphaproteobacteria</taxon>
        <taxon>Hyphomicrobiales</taxon>
        <taxon>Methylobacteriaceae</taxon>
        <taxon>Methylobacterium</taxon>
    </lineage>
</organism>
<evidence type="ECO:0000256" key="1">
    <source>
        <dbReference type="ARBA" id="ARBA00004651"/>
    </source>
</evidence>
<feature type="transmembrane region" description="Helical" evidence="7">
    <location>
        <begin position="175"/>
        <end position="194"/>
    </location>
</feature>
<evidence type="ECO:0000256" key="2">
    <source>
        <dbReference type="ARBA" id="ARBA00007928"/>
    </source>
</evidence>
<comment type="caution">
    <text evidence="8">The sequence shown here is derived from an EMBL/GenBank/DDBJ whole genome shotgun (WGS) entry which is preliminary data.</text>
</comment>
<accession>A0AA37HR04</accession>
<comment type="similarity">
    <text evidence="2">Belongs to the Rht family.</text>
</comment>
<feature type="transmembrane region" description="Helical" evidence="7">
    <location>
        <begin position="68"/>
        <end position="96"/>
    </location>
</feature>
<name>A0AA37HR04_9HYPH</name>